<comment type="caution">
    <text evidence="3">The sequence shown here is derived from an EMBL/GenBank/DDBJ whole genome shotgun (WGS) entry which is preliminary data.</text>
</comment>
<evidence type="ECO:0000256" key="1">
    <source>
        <dbReference type="ARBA" id="ARBA00023002"/>
    </source>
</evidence>
<dbReference type="InterPro" id="IPR036291">
    <property type="entry name" value="NAD(P)-bd_dom_sf"/>
</dbReference>
<dbReference type="GO" id="GO:0016491">
    <property type="term" value="F:oxidoreductase activity"/>
    <property type="evidence" value="ECO:0007669"/>
    <property type="project" value="UniProtKB-KW"/>
</dbReference>
<organism evidence="3 4">
    <name type="scientific">Dentipellis fragilis</name>
    <dbReference type="NCBI Taxonomy" id="205917"/>
    <lineage>
        <taxon>Eukaryota</taxon>
        <taxon>Fungi</taxon>
        <taxon>Dikarya</taxon>
        <taxon>Basidiomycota</taxon>
        <taxon>Agaricomycotina</taxon>
        <taxon>Agaricomycetes</taxon>
        <taxon>Russulales</taxon>
        <taxon>Hericiaceae</taxon>
        <taxon>Dentipellis</taxon>
    </lineage>
</organism>
<keyword evidence="1" id="KW-0560">Oxidoreductase</keyword>
<evidence type="ECO:0000256" key="2">
    <source>
        <dbReference type="SAM" id="MobiDB-lite"/>
    </source>
</evidence>
<dbReference type="InterPro" id="IPR002347">
    <property type="entry name" value="SDR_fam"/>
</dbReference>
<dbReference type="EMBL" id="SEOQ01001677">
    <property type="protein sequence ID" value="TFY50865.1"/>
    <property type="molecule type" value="Genomic_DNA"/>
</dbReference>
<dbReference type="Proteomes" id="UP000298327">
    <property type="component" value="Unassembled WGS sequence"/>
</dbReference>
<dbReference type="OrthoDB" id="2898509at2759"/>
<feature type="region of interest" description="Disordered" evidence="2">
    <location>
        <begin position="16"/>
        <end position="35"/>
    </location>
</feature>
<sequence>MPVFLHASLDLPIYRAPDSRLSSSPSSSFSSSSLPTLGSSTSHGFSSGIEEPRLCRQVRRRGRAEPLSRCSSAARRAVGQGMAEAFNRHTKGNAHIVLVGRNEQAAQKVIAKMRAARGASSTGSGSYTFAPCDISLMANVRHSAADILAAHPRVNFLVVTAGVLGANSPTTADGIDRTAALHYYSRWQFFHEMLPGLRAARDAGEDAKAVSVYSAGDGGGMDTLANYNDLMCESFAERNPGIVFAHASPGAVRTNLLKASDSWLLHAIDVVLPLMRPITVSQDECGEYLWSGLYRAAASGGSGAVTGAFRIGSKGQELGMDRYYGSPEERRGVWSHTVKVTKTRDADP</sequence>
<dbReference type="InterPro" id="IPR052228">
    <property type="entry name" value="Sec_Metab_Biosynth_Oxidored"/>
</dbReference>
<keyword evidence="4" id="KW-1185">Reference proteome</keyword>
<accession>A0A4Y9XLC9</accession>
<gene>
    <name evidence="3" type="ORF">EVG20_g11284</name>
</gene>
<feature type="compositionally biased region" description="Low complexity" evidence="2">
    <location>
        <begin position="19"/>
        <end position="35"/>
    </location>
</feature>
<dbReference type="PANTHER" id="PTHR47534">
    <property type="entry name" value="YALI0E05731P"/>
    <property type="match status" value="1"/>
</dbReference>
<dbReference type="STRING" id="205917.A0A4Y9XLC9"/>
<dbReference type="PANTHER" id="PTHR47534:SF3">
    <property type="entry name" value="ALCOHOL DEHYDROGENASE-LIKE C-TERMINAL DOMAIN-CONTAINING PROTEIN"/>
    <property type="match status" value="1"/>
</dbReference>
<protein>
    <recommendedName>
        <fullName evidence="5">Ketoreductase (KR) domain-containing protein</fullName>
    </recommendedName>
</protein>
<reference evidence="3 4" key="1">
    <citation type="submission" date="2019-02" db="EMBL/GenBank/DDBJ databases">
        <title>Genome sequencing of the rare red list fungi Dentipellis fragilis.</title>
        <authorList>
            <person name="Buettner E."/>
            <person name="Kellner H."/>
        </authorList>
    </citation>
    <scope>NUCLEOTIDE SEQUENCE [LARGE SCALE GENOMIC DNA]</scope>
    <source>
        <strain evidence="3 4">DSM 105465</strain>
    </source>
</reference>
<evidence type="ECO:0000313" key="3">
    <source>
        <dbReference type="EMBL" id="TFY50865.1"/>
    </source>
</evidence>
<dbReference type="Pfam" id="PF13561">
    <property type="entry name" value="adh_short_C2"/>
    <property type="match status" value="1"/>
</dbReference>
<dbReference type="SUPFAM" id="SSF51735">
    <property type="entry name" value="NAD(P)-binding Rossmann-fold domains"/>
    <property type="match status" value="1"/>
</dbReference>
<proteinExistence type="predicted"/>
<evidence type="ECO:0008006" key="5">
    <source>
        <dbReference type="Google" id="ProtNLM"/>
    </source>
</evidence>
<name>A0A4Y9XLC9_9AGAM</name>
<dbReference type="AlphaFoldDB" id="A0A4Y9XLC9"/>
<evidence type="ECO:0000313" key="4">
    <source>
        <dbReference type="Proteomes" id="UP000298327"/>
    </source>
</evidence>
<dbReference type="Gene3D" id="3.40.50.720">
    <property type="entry name" value="NAD(P)-binding Rossmann-like Domain"/>
    <property type="match status" value="1"/>
</dbReference>